<gene>
    <name evidence="2" type="ORF">TR51_20470</name>
</gene>
<feature type="compositionally biased region" description="Basic and acidic residues" evidence="1">
    <location>
        <begin position="34"/>
        <end position="45"/>
    </location>
</feature>
<comment type="caution">
    <text evidence="2">The sequence shown here is derived from an EMBL/GenBank/DDBJ whole genome shotgun (WGS) entry which is preliminary data.</text>
</comment>
<evidence type="ECO:0000313" key="3">
    <source>
        <dbReference type="Proteomes" id="UP000032066"/>
    </source>
</evidence>
<keyword evidence="3" id="KW-1185">Reference proteome</keyword>
<feature type="region of interest" description="Disordered" evidence="1">
    <location>
        <begin position="26"/>
        <end position="45"/>
    </location>
</feature>
<sequence>MLDRDRQFAAPFLAAGEQLLGAAPVSLAPGIPRPPEELLTPRRPSELEQKLARPFSLLRRAYAVVNPVSAGVGAVEDRMMDAVPDSVWHGKGMAGDWHTVAGRLVVRLHEDGANGSALLALTDRRLLLLADRAKLWQLTEQHALQFELPRHEVAAAHRNAKGVTQRGRLDLHFRDGSWVGVTTPLPSAADELAAAFQAFGS</sequence>
<dbReference type="PATRIC" id="fig|2064.6.peg.4404"/>
<evidence type="ECO:0000313" key="2">
    <source>
        <dbReference type="EMBL" id="KIQ61676.1"/>
    </source>
</evidence>
<dbReference type="EMBL" id="JXZB01000004">
    <property type="protein sequence ID" value="KIQ61676.1"/>
    <property type="molecule type" value="Genomic_DNA"/>
</dbReference>
<dbReference type="OrthoDB" id="4106032at2"/>
<proteinExistence type="predicted"/>
<protein>
    <submittedName>
        <fullName evidence="2">Uncharacterized protein</fullName>
    </submittedName>
</protein>
<name>A0A0D0NRG2_KITGR</name>
<dbReference type="AlphaFoldDB" id="A0A0D0NRG2"/>
<reference evidence="2 3" key="1">
    <citation type="submission" date="2015-02" db="EMBL/GenBank/DDBJ databases">
        <title>Draft genome sequence of Kitasatospora griseola MF730-N6, a bafilomycin, terpentecin and satosporin producer.</title>
        <authorList>
            <person name="Arens J.C."/>
            <person name="Haltli B."/>
            <person name="Kerr R.G."/>
        </authorList>
    </citation>
    <scope>NUCLEOTIDE SEQUENCE [LARGE SCALE GENOMIC DNA]</scope>
    <source>
        <strain evidence="2 3">MF730-N6</strain>
    </source>
</reference>
<evidence type="ECO:0000256" key="1">
    <source>
        <dbReference type="SAM" id="MobiDB-lite"/>
    </source>
</evidence>
<dbReference type="Proteomes" id="UP000032066">
    <property type="component" value="Unassembled WGS sequence"/>
</dbReference>
<accession>A0A0D0NRG2</accession>
<organism evidence="2 3">
    <name type="scientific">Kitasatospora griseola</name>
    <name type="common">Streptomyces griseolosporeus</name>
    <dbReference type="NCBI Taxonomy" id="2064"/>
    <lineage>
        <taxon>Bacteria</taxon>
        <taxon>Bacillati</taxon>
        <taxon>Actinomycetota</taxon>
        <taxon>Actinomycetes</taxon>
        <taxon>Kitasatosporales</taxon>
        <taxon>Streptomycetaceae</taxon>
        <taxon>Kitasatospora</taxon>
    </lineage>
</organism>
<dbReference type="RefSeq" id="WP_043913319.1">
    <property type="nucleotide sequence ID" value="NZ_JXZB01000004.1"/>
</dbReference>